<proteinExistence type="predicted"/>
<dbReference type="Proteomes" id="UP000000657">
    <property type="component" value="Chromosome"/>
</dbReference>
<accession>Q0RKQ6</accession>
<evidence type="ECO:0000313" key="3">
    <source>
        <dbReference type="Proteomes" id="UP000000657"/>
    </source>
</evidence>
<sequence length="93" mass="10067">MAAGWALDLFRGTQTREHGDVEIAVPAANFPEIRGRFPGYAFDAVSSGRIWANATPDVLAATRQTWLRDTCRPPANPLEVPSSRLSNSAQAEA</sequence>
<dbReference type="AlphaFoldDB" id="Q0RKQ6"/>
<evidence type="ECO:0000313" key="2">
    <source>
        <dbReference type="EMBL" id="CAJ61899.1"/>
    </source>
</evidence>
<dbReference type="Gene3D" id="3.30.460.40">
    <property type="match status" value="1"/>
</dbReference>
<reference evidence="2 3" key="1">
    <citation type="journal article" date="2007" name="Genome Res.">
        <title>Genome characteristics of facultatively symbiotic Frankia sp. strains reflect host range and host plant biogeography.</title>
        <authorList>
            <person name="Normand P."/>
            <person name="Lapierre P."/>
            <person name="Tisa L.S."/>
            <person name="Gogarten J.P."/>
            <person name="Alloisio N."/>
            <person name="Bagnarol E."/>
            <person name="Bassi C.A."/>
            <person name="Berry A.M."/>
            <person name="Bickhart D.M."/>
            <person name="Choisne N."/>
            <person name="Couloux A."/>
            <person name="Cournoyer B."/>
            <person name="Cruveiller S."/>
            <person name="Daubin V."/>
            <person name="Demange N."/>
            <person name="Francino M.P."/>
            <person name="Goltsman E."/>
            <person name="Huang Y."/>
            <person name="Kopp O.R."/>
            <person name="Labarre L."/>
            <person name="Lapidus A."/>
            <person name="Lavire C."/>
            <person name="Marechal J."/>
            <person name="Martinez M."/>
            <person name="Mastronunzio J.E."/>
            <person name="Mullin B.C."/>
            <person name="Niemann J."/>
            <person name="Pujic P."/>
            <person name="Rawnsley T."/>
            <person name="Rouy Z."/>
            <person name="Schenowitz C."/>
            <person name="Sellstedt A."/>
            <person name="Tavares F."/>
            <person name="Tomkins J.P."/>
            <person name="Vallenet D."/>
            <person name="Valverde C."/>
            <person name="Wall L.G."/>
            <person name="Wang Y."/>
            <person name="Medigue C."/>
            <person name="Benson D.R."/>
        </authorList>
    </citation>
    <scope>NUCLEOTIDE SEQUENCE [LARGE SCALE GENOMIC DNA]</scope>
    <source>
        <strain evidence="3">DSM 45986 / CECT 9034 / ACN14a</strain>
    </source>
</reference>
<feature type="region of interest" description="Disordered" evidence="1">
    <location>
        <begin position="72"/>
        <end position="93"/>
    </location>
</feature>
<dbReference type="HOGENOM" id="CLU_2395405_0_0_11"/>
<dbReference type="KEGG" id="fal:FRAAL3255"/>
<dbReference type="GO" id="GO:0016740">
    <property type="term" value="F:transferase activity"/>
    <property type="evidence" value="ECO:0007669"/>
    <property type="project" value="UniProtKB-KW"/>
</dbReference>
<gene>
    <name evidence="2" type="ordered locus">FRAAL3255</name>
</gene>
<feature type="compositionally biased region" description="Polar residues" evidence="1">
    <location>
        <begin position="83"/>
        <end position="93"/>
    </location>
</feature>
<dbReference type="EMBL" id="CT573213">
    <property type="protein sequence ID" value="CAJ61899.1"/>
    <property type="molecule type" value="Genomic_DNA"/>
</dbReference>
<name>Q0RKQ6_FRAAA</name>
<protein>
    <submittedName>
        <fullName evidence="2">Aminoglycoside nucleotidyltransferase</fullName>
    </submittedName>
</protein>
<organism evidence="2 3">
    <name type="scientific">Frankia alni (strain DSM 45986 / CECT 9034 / ACN14a)</name>
    <dbReference type="NCBI Taxonomy" id="326424"/>
    <lineage>
        <taxon>Bacteria</taxon>
        <taxon>Bacillati</taxon>
        <taxon>Actinomycetota</taxon>
        <taxon>Actinomycetes</taxon>
        <taxon>Frankiales</taxon>
        <taxon>Frankiaceae</taxon>
        <taxon>Frankia</taxon>
    </lineage>
</organism>
<evidence type="ECO:0000256" key="1">
    <source>
        <dbReference type="SAM" id="MobiDB-lite"/>
    </source>
</evidence>
<keyword evidence="3" id="KW-1185">Reference proteome</keyword>
<dbReference type="eggNOG" id="COG0346">
    <property type="taxonomic scope" value="Bacteria"/>
</dbReference>
<dbReference type="STRING" id="326424.FRAAL3255"/>